<accession>A0A6G1JVZ9</accession>
<comment type="subcellular location">
    <subcellularLocation>
        <location evidence="1">Membrane</location>
        <topology evidence="1">Multi-pass membrane protein</topology>
    </subcellularLocation>
</comment>
<keyword evidence="3 6" id="KW-0812">Transmembrane</keyword>
<evidence type="ECO:0000256" key="5">
    <source>
        <dbReference type="ARBA" id="ARBA00023136"/>
    </source>
</evidence>
<dbReference type="Pfam" id="PF07690">
    <property type="entry name" value="MFS_1"/>
    <property type="match status" value="1"/>
</dbReference>
<evidence type="ECO:0000313" key="9">
    <source>
        <dbReference type="Proteomes" id="UP000799428"/>
    </source>
</evidence>
<proteinExistence type="predicted"/>
<dbReference type="InterPro" id="IPR011701">
    <property type="entry name" value="MFS"/>
</dbReference>
<dbReference type="FunFam" id="1.20.1250.20:FF:000364">
    <property type="entry name" value="MFS general substrate transporter"/>
    <property type="match status" value="1"/>
</dbReference>
<organism evidence="8 9">
    <name type="scientific">Pleomassaria siparia CBS 279.74</name>
    <dbReference type="NCBI Taxonomy" id="1314801"/>
    <lineage>
        <taxon>Eukaryota</taxon>
        <taxon>Fungi</taxon>
        <taxon>Dikarya</taxon>
        <taxon>Ascomycota</taxon>
        <taxon>Pezizomycotina</taxon>
        <taxon>Dothideomycetes</taxon>
        <taxon>Pleosporomycetidae</taxon>
        <taxon>Pleosporales</taxon>
        <taxon>Pleomassariaceae</taxon>
        <taxon>Pleomassaria</taxon>
    </lineage>
</organism>
<feature type="transmembrane region" description="Helical" evidence="6">
    <location>
        <begin position="64"/>
        <end position="81"/>
    </location>
</feature>
<dbReference type="AlphaFoldDB" id="A0A6G1JVZ9"/>
<dbReference type="SUPFAM" id="SSF103473">
    <property type="entry name" value="MFS general substrate transporter"/>
    <property type="match status" value="1"/>
</dbReference>
<evidence type="ECO:0000256" key="2">
    <source>
        <dbReference type="ARBA" id="ARBA00022448"/>
    </source>
</evidence>
<dbReference type="InterPro" id="IPR020846">
    <property type="entry name" value="MFS_dom"/>
</dbReference>
<evidence type="ECO:0000259" key="7">
    <source>
        <dbReference type="PROSITE" id="PS50850"/>
    </source>
</evidence>
<keyword evidence="5 6" id="KW-0472">Membrane</keyword>
<dbReference type="GO" id="GO:0022857">
    <property type="term" value="F:transmembrane transporter activity"/>
    <property type="evidence" value="ECO:0007669"/>
    <property type="project" value="InterPro"/>
</dbReference>
<evidence type="ECO:0000256" key="6">
    <source>
        <dbReference type="SAM" id="Phobius"/>
    </source>
</evidence>
<dbReference type="PROSITE" id="PS50850">
    <property type="entry name" value="MFS"/>
    <property type="match status" value="1"/>
</dbReference>
<dbReference type="OrthoDB" id="2962993at2759"/>
<feature type="transmembrane region" description="Helical" evidence="6">
    <location>
        <begin position="132"/>
        <end position="151"/>
    </location>
</feature>
<feature type="transmembrane region" description="Helical" evidence="6">
    <location>
        <begin position="393"/>
        <end position="410"/>
    </location>
</feature>
<dbReference type="PANTHER" id="PTHR43791">
    <property type="entry name" value="PERMEASE-RELATED"/>
    <property type="match status" value="1"/>
</dbReference>
<dbReference type="Gene3D" id="1.20.1250.20">
    <property type="entry name" value="MFS general substrate transporter like domains"/>
    <property type="match status" value="2"/>
</dbReference>
<name>A0A6G1JVZ9_9PLEO</name>
<dbReference type="GO" id="GO:0016020">
    <property type="term" value="C:membrane"/>
    <property type="evidence" value="ECO:0007669"/>
    <property type="project" value="UniProtKB-SubCell"/>
</dbReference>
<feature type="transmembrane region" description="Helical" evidence="6">
    <location>
        <begin position="462"/>
        <end position="483"/>
    </location>
</feature>
<feature type="transmembrane region" description="Helical" evidence="6">
    <location>
        <begin position="430"/>
        <end position="450"/>
    </location>
</feature>
<evidence type="ECO:0000256" key="3">
    <source>
        <dbReference type="ARBA" id="ARBA00022692"/>
    </source>
</evidence>
<sequence>MSLTNEKINIELLEKKPESIEVQKPNQIVQIDNFQVLGLHTDDAEFYINFGEERRKRVIRKIDLRLIPMLAILYLIAHIDRANIGNAKIEGLVEDLGLTGVQWNIALSVFFVPYVLLEVPSNILLKKFQRPSVYLGILITSWGIIMTMTGVVKNFTGLLITRILLGIFEAGFFPGAVYLCSYWYMPKDLTTRISYFYFASAISGAFSGLLAAAIANMDGVGGYEGWRWIFLLEGIVTVFLGISCFFFLIDSPRLSKRWLDPEEIRFLELQRFVKDGGMFREEKASTVRWRDVKMVICNWRLYMQAYILICMSACSYGTKFTLPTITKSMGFTNTNAQLMTCPPYIAGAISAIMFARISDRFYWRMPFVAIPLAFIIIGYSVIISYHGDLAHNVGPVFFAIILTCAGIYPIQPAGTSWASNNLAPSSRRAIGLGFTIGMGNIGGVVGSYMYLEAEKPKYYTGFGLSAAFGVSGFIVAFLLEASYKWGNTKKSRMSEEEIRAKYTDDELNNMGDKSPLFKGVKQPYPNPTEIFLSLILVSLSQRCVCSTQAMGPSSNVEEEPNAEESK</sequence>
<evidence type="ECO:0000256" key="1">
    <source>
        <dbReference type="ARBA" id="ARBA00004141"/>
    </source>
</evidence>
<feature type="transmembrane region" description="Helical" evidence="6">
    <location>
        <begin position="101"/>
        <end position="120"/>
    </location>
</feature>
<dbReference type="EMBL" id="MU005781">
    <property type="protein sequence ID" value="KAF2704789.1"/>
    <property type="molecule type" value="Genomic_DNA"/>
</dbReference>
<dbReference type="Proteomes" id="UP000799428">
    <property type="component" value="Unassembled WGS sequence"/>
</dbReference>
<gene>
    <name evidence="8" type="ORF">K504DRAFT_449304</name>
</gene>
<keyword evidence="4 6" id="KW-1133">Transmembrane helix</keyword>
<dbReference type="FunFam" id="1.20.1250.20:FF:000034">
    <property type="entry name" value="MFS general substrate transporter"/>
    <property type="match status" value="1"/>
</dbReference>
<feature type="transmembrane region" description="Helical" evidence="6">
    <location>
        <begin position="196"/>
        <end position="216"/>
    </location>
</feature>
<feature type="transmembrane region" description="Helical" evidence="6">
    <location>
        <begin position="163"/>
        <end position="184"/>
    </location>
</feature>
<evidence type="ECO:0000313" key="8">
    <source>
        <dbReference type="EMBL" id="KAF2704789.1"/>
    </source>
</evidence>
<dbReference type="InterPro" id="IPR036259">
    <property type="entry name" value="MFS_trans_sf"/>
</dbReference>
<feature type="domain" description="Major facilitator superfamily (MFS) profile" evidence="7">
    <location>
        <begin position="66"/>
        <end position="484"/>
    </location>
</feature>
<feature type="transmembrane region" description="Helical" evidence="6">
    <location>
        <begin position="228"/>
        <end position="249"/>
    </location>
</feature>
<keyword evidence="9" id="KW-1185">Reference proteome</keyword>
<feature type="transmembrane region" description="Helical" evidence="6">
    <location>
        <begin position="367"/>
        <end position="387"/>
    </location>
</feature>
<dbReference type="PANTHER" id="PTHR43791:SF54">
    <property type="entry name" value="MAJOR FACILITATOR SUPERFAMILY (MFS) PROFILE DOMAIN-CONTAINING PROTEIN-RELATED"/>
    <property type="match status" value="1"/>
</dbReference>
<protein>
    <submittedName>
        <fullName evidence="8">Putative MFS transporter</fullName>
    </submittedName>
</protein>
<feature type="transmembrane region" description="Helical" evidence="6">
    <location>
        <begin position="334"/>
        <end position="355"/>
    </location>
</feature>
<feature type="transmembrane region" description="Helical" evidence="6">
    <location>
        <begin position="301"/>
        <end position="322"/>
    </location>
</feature>
<reference evidence="8" key="1">
    <citation type="journal article" date="2020" name="Stud. Mycol.">
        <title>101 Dothideomycetes genomes: a test case for predicting lifestyles and emergence of pathogens.</title>
        <authorList>
            <person name="Haridas S."/>
            <person name="Albert R."/>
            <person name="Binder M."/>
            <person name="Bloem J."/>
            <person name="Labutti K."/>
            <person name="Salamov A."/>
            <person name="Andreopoulos B."/>
            <person name="Baker S."/>
            <person name="Barry K."/>
            <person name="Bills G."/>
            <person name="Bluhm B."/>
            <person name="Cannon C."/>
            <person name="Castanera R."/>
            <person name="Culley D."/>
            <person name="Daum C."/>
            <person name="Ezra D."/>
            <person name="Gonzalez J."/>
            <person name="Henrissat B."/>
            <person name="Kuo A."/>
            <person name="Liang C."/>
            <person name="Lipzen A."/>
            <person name="Lutzoni F."/>
            <person name="Magnuson J."/>
            <person name="Mondo S."/>
            <person name="Nolan M."/>
            <person name="Ohm R."/>
            <person name="Pangilinan J."/>
            <person name="Park H.-J."/>
            <person name="Ramirez L."/>
            <person name="Alfaro M."/>
            <person name="Sun H."/>
            <person name="Tritt A."/>
            <person name="Yoshinaga Y."/>
            <person name="Zwiers L.-H."/>
            <person name="Turgeon B."/>
            <person name="Goodwin S."/>
            <person name="Spatafora J."/>
            <person name="Crous P."/>
            <person name="Grigoriev I."/>
        </authorList>
    </citation>
    <scope>NUCLEOTIDE SEQUENCE</scope>
    <source>
        <strain evidence="8">CBS 279.74</strain>
    </source>
</reference>
<evidence type="ECO:0000256" key="4">
    <source>
        <dbReference type="ARBA" id="ARBA00022989"/>
    </source>
</evidence>
<keyword evidence="2" id="KW-0813">Transport</keyword>